<dbReference type="PANTHER" id="PTHR32063">
    <property type="match status" value="1"/>
</dbReference>
<feature type="transmembrane region" description="Helical" evidence="1">
    <location>
        <begin position="356"/>
        <end position="375"/>
    </location>
</feature>
<dbReference type="Gene3D" id="3.30.70.1440">
    <property type="entry name" value="Multidrug efflux transporter AcrB pore domain"/>
    <property type="match status" value="1"/>
</dbReference>
<evidence type="ECO:0000313" key="2">
    <source>
        <dbReference type="EMBL" id="SFV52631.1"/>
    </source>
</evidence>
<dbReference type="Gene3D" id="1.20.1640.10">
    <property type="entry name" value="Multidrug efflux transporter AcrB transmembrane domain"/>
    <property type="match status" value="2"/>
</dbReference>
<dbReference type="GO" id="GO:0005886">
    <property type="term" value="C:plasma membrane"/>
    <property type="evidence" value="ECO:0007669"/>
    <property type="project" value="TreeGrafter"/>
</dbReference>
<dbReference type="Gene3D" id="3.30.2090.10">
    <property type="entry name" value="Multidrug efflux transporter AcrB TolC docking domain, DN and DC subdomains"/>
    <property type="match status" value="2"/>
</dbReference>
<feature type="transmembrane region" description="Helical" evidence="1">
    <location>
        <begin position="991"/>
        <end position="1014"/>
    </location>
</feature>
<dbReference type="Pfam" id="PF00873">
    <property type="entry name" value="ACR_tran"/>
    <property type="match status" value="1"/>
</dbReference>
<feature type="transmembrane region" description="Helical" evidence="1">
    <location>
        <begin position="381"/>
        <end position="405"/>
    </location>
</feature>
<organism evidence="2">
    <name type="scientific">hydrothermal vent metagenome</name>
    <dbReference type="NCBI Taxonomy" id="652676"/>
    <lineage>
        <taxon>unclassified sequences</taxon>
        <taxon>metagenomes</taxon>
        <taxon>ecological metagenomes</taxon>
    </lineage>
</organism>
<dbReference type="SUPFAM" id="SSF82714">
    <property type="entry name" value="Multidrug efflux transporter AcrB TolC docking domain, DN and DC subdomains"/>
    <property type="match status" value="1"/>
</dbReference>
<feature type="transmembrane region" description="Helical" evidence="1">
    <location>
        <begin position="926"/>
        <end position="947"/>
    </location>
</feature>
<dbReference type="PRINTS" id="PR00702">
    <property type="entry name" value="ACRIFLAVINRP"/>
</dbReference>
<keyword evidence="1" id="KW-0472">Membrane</keyword>
<evidence type="ECO:0000256" key="1">
    <source>
        <dbReference type="SAM" id="Phobius"/>
    </source>
</evidence>
<feature type="transmembrane region" description="Helical" evidence="1">
    <location>
        <begin position="330"/>
        <end position="349"/>
    </location>
</feature>
<dbReference type="InterPro" id="IPR027463">
    <property type="entry name" value="AcrB_DN_DC_subdom"/>
</dbReference>
<feature type="transmembrane region" description="Helical" evidence="1">
    <location>
        <begin position="895"/>
        <end position="914"/>
    </location>
</feature>
<accession>A0A1W1BGL2</accession>
<feature type="transmembrane region" description="Helical" evidence="1">
    <location>
        <begin position="426"/>
        <end position="445"/>
    </location>
</feature>
<protein>
    <submittedName>
        <fullName evidence="2">Acriflavin resistance protein</fullName>
    </submittedName>
</protein>
<name>A0A1W1BGL2_9ZZZZ</name>
<dbReference type="EMBL" id="FPHF01000018">
    <property type="protein sequence ID" value="SFV52631.1"/>
    <property type="molecule type" value="Genomic_DNA"/>
</dbReference>
<dbReference type="InterPro" id="IPR001036">
    <property type="entry name" value="Acrflvin-R"/>
</dbReference>
<keyword evidence="1" id="KW-0812">Transmembrane</keyword>
<dbReference type="SUPFAM" id="SSF82693">
    <property type="entry name" value="Multidrug efflux transporter AcrB pore domain, PN1, PN2, PC1 and PC2 subdomains"/>
    <property type="match status" value="2"/>
</dbReference>
<feature type="transmembrane region" description="Helical" evidence="1">
    <location>
        <begin position="514"/>
        <end position="531"/>
    </location>
</feature>
<dbReference type="SUPFAM" id="SSF82866">
    <property type="entry name" value="Multidrug efflux transporter AcrB transmembrane domain"/>
    <property type="match status" value="2"/>
</dbReference>
<reference evidence="2" key="1">
    <citation type="submission" date="2016-10" db="EMBL/GenBank/DDBJ databases">
        <authorList>
            <person name="de Groot N.N."/>
        </authorList>
    </citation>
    <scope>NUCLEOTIDE SEQUENCE</scope>
</reference>
<gene>
    <name evidence="2" type="ORF">MNB_SM-4-168</name>
</gene>
<proteinExistence type="predicted"/>
<keyword evidence="1" id="KW-1133">Transmembrane helix</keyword>
<dbReference type="AlphaFoldDB" id="A0A1W1BGL2"/>
<dbReference type="GO" id="GO:0042910">
    <property type="term" value="F:xenobiotic transmembrane transporter activity"/>
    <property type="evidence" value="ECO:0007669"/>
    <property type="project" value="TreeGrafter"/>
</dbReference>
<feature type="transmembrane region" description="Helical" evidence="1">
    <location>
        <begin position="967"/>
        <end position="985"/>
    </location>
</feature>
<feature type="transmembrane region" description="Helical" evidence="1">
    <location>
        <begin position="451"/>
        <end position="477"/>
    </location>
</feature>
<dbReference type="Gene3D" id="3.30.70.1430">
    <property type="entry name" value="Multidrug efflux transporter AcrB pore domain"/>
    <property type="match status" value="2"/>
</dbReference>
<dbReference type="PANTHER" id="PTHR32063:SF33">
    <property type="entry name" value="RND SUPERFAMILY EFFLUX PUMP PERMEASE COMPONENT"/>
    <property type="match status" value="1"/>
</dbReference>
<dbReference type="Gene3D" id="3.30.70.1320">
    <property type="entry name" value="Multidrug efflux transporter AcrB pore domain like"/>
    <property type="match status" value="1"/>
</dbReference>
<feature type="transmembrane region" description="Helical" evidence="1">
    <location>
        <begin position="873"/>
        <end position="890"/>
    </location>
</feature>
<sequence>MIKFLEYFINNSRLNYALLAFLLFLGVNAYMNIPKEMFPVVELDKISVRGYYGGASAANMDKMAVRDIEDAMSNISGIDKIEATIAPGAFTIILTLTDNANKINLLNKVKDAISLSKQYLPSDMLEPTATLIDKNKPLIRVSVSSKTLSKGDLNEIAQDVKSKLSKIQNIAEVGIWGASKEEVSIKVNSEAILAYGLNPSSVVSAISNLSYIFPIGNIEEKGGFAFISTVNGKTDAHEWEESILNIDDKYVRLGDLAEVEIIYPQTSTLATFNNNETLTLVLSKGEQGDALKLSKIVIAEVEKLQKSYKNVIFNTYKDSSIPIKKRLDTVISNLMFGLILVFLSMYILINLRIAFIVALGIPFSFIIGLLFIYYLGYSINIVSLLGALIVIGIVVDDAIVVSENIQRHIDEGMDIKEASIVGVKEMMLPVSLATLTTAAAFLPMFLMHGEIALFLILVPIVVVLILLGSLIESFFFLPLHAREVLKKSNNLVDWTGAQNFYEKLLSFNIHYKKTFLLTFLVLVPLLTVLTAKSMKFQFFPNFDGNNLYVSAKIDINIPREDTFALSKKIEAEIMKHGEEFSLKSISATTGYRRSLSGETEFNNNVFYITLELYDRKDTNFISEYINPILNFSFIFNDPDKRRDKKTYELAPRLQEIIEPFREKYNMLELGVIEDKAGLIRSDIQINLSGSEDVVLEASIKELEAALSKIEGVSNFSDNIKYGKMEYKIKINSYGESLGLSEASISKVLSDFFLDKRQSTTFNSGGVMEIKTRDLNKNKKATLFNFNISLNDGRYVKLTDVASIIKIRDYESINKLNGSIVKTVFANLDKRVITPEEVLEQLNPILEKIADIGINVNLLGEKEKSKQLKSDMKSSLILAMFLIFISLLFIFSKVKYVLMVMSVIPFSVLGALLGHKLLGIPLTMPSIIGILGLAGVVINDGIIMLDFLHGTHESKEFFTRAKHRLRPILITSITTFLGLFTLIFYATGQAVILQPIAISIGFGLIWGTVLNLLYLPTLYAMVNHIKPIR</sequence>